<organism evidence="3 4">
    <name type="scientific">Chlamydomonas eustigma</name>
    <dbReference type="NCBI Taxonomy" id="1157962"/>
    <lineage>
        <taxon>Eukaryota</taxon>
        <taxon>Viridiplantae</taxon>
        <taxon>Chlorophyta</taxon>
        <taxon>core chlorophytes</taxon>
        <taxon>Chlorophyceae</taxon>
        <taxon>CS clade</taxon>
        <taxon>Chlamydomonadales</taxon>
        <taxon>Chlamydomonadaceae</taxon>
        <taxon>Chlamydomonas</taxon>
    </lineage>
</organism>
<feature type="compositionally biased region" description="Low complexity" evidence="1">
    <location>
        <begin position="121"/>
        <end position="131"/>
    </location>
</feature>
<comment type="caution">
    <text evidence="3">The sequence shown here is derived from an EMBL/GenBank/DDBJ whole genome shotgun (WGS) entry which is preliminary data.</text>
</comment>
<evidence type="ECO:0000313" key="3">
    <source>
        <dbReference type="EMBL" id="GAX84908.1"/>
    </source>
</evidence>
<dbReference type="Proteomes" id="UP000232323">
    <property type="component" value="Unassembled WGS sequence"/>
</dbReference>
<keyword evidence="2" id="KW-0732">Signal</keyword>
<evidence type="ECO:0000256" key="2">
    <source>
        <dbReference type="SAM" id="SignalP"/>
    </source>
</evidence>
<feature type="chain" id="PRO_5012242150" evidence="2">
    <location>
        <begin position="28"/>
        <end position="333"/>
    </location>
</feature>
<reference evidence="3 4" key="1">
    <citation type="submission" date="2017-08" db="EMBL/GenBank/DDBJ databases">
        <title>Acidophilic green algal genome provides insights into adaptation to an acidic environment.</title>
        <authorList>
            <person name="Hirooka S."/>
            <person name="Hirose Y."/>
            <person name="Kanesaki Y."/>
            <person name="Higuchi S."/>
            <person name="Fujiwara T."/>
            <person name="Onuma R."/>
            <person name="Era A."/>
            <person name="Ohbayashi R."/>
            <person name="Uzuka A."/>
            <person name="Nozaki H."/>
            <person name="Yoshikawa H."/>
            <person name="Miyagishima S.Y."/>
        </authorList>
    </citation>
    <scope>NUCLEOTIDE SEQUENCE [LARGE SCALE GENOMIC DNA]</scope>
    <source>
        <strain evidence="3 4">NIES-2499</strain>
    </source>
</reference>
<keyword evidence="4" id="KW-1185">Reference proteome</keyword>
<feature type="region of interest" description="Disordered" evidence="1">
    <location>
        <begin position="114"/>
        <end position="133"/>
    </location>
</feature>
<name>A0A250XPC5_9CHLO</name>
<evidence type="ECO:0000256" key="1">
    <source>
        <dbReference type="SAM" id="MobiDB-lite"/>
    </source>
</evidence>
<accession>A0A250XPC5</accession>
<dbReference type="AlphaFoldDB" id="A0A250XPC5"/>
<dbReference type="EMBL" id="BEGY01000140">
    <property type="protein sequence ID" value="GAX84908.1"/>
    <property type="molecule type" value="Genomic_DNA"/>
</dbReference>
<feature type="signal peptide" evidence="2">
    <location>
        <begin position="1"/>
        <end position="27"/>
    </location>
</feature>
<sequence length="333" mass="36708">MICWHVTLSTHNILSNFGFLCFTGVSGRVCEVDIQLPKKTGEIKIQSSAILKQAESSQLGLNGTCCLGSPSSAAIVPMRLNDDLSGPLPSKTSPTFLEAEVLEQGELKKIPLTRDCKQETSSSVSSSSHQSRPLIMSSELPDMPVVVAHQEVPSKLCQQGIQLLQAQQLLCQSSVGTGLGPSSCRNLGATMTTRLSGRCCKVTLQHLPTLKKDLRKVRKVKTSTRAQKPNLQRLVWTNKGRINVLWGTHPPSLVGLGKEATTYEDLFQEAWAEKFKTRRRVSGTALANQILEQIKKEIPIDEVITKEKVRARILRQRKSCRRWGSCLQQVVAA</sequence>
<evidence type="ECO:0000313" key="4">
    <source>
        <dbReference type="Proteomes" id="UP000232323"/>
    </source>
</evidence>
<protein>
    <submittedName>
        <fullName evidence="3">Uncharacterized protein</fullName>
    </submittedName>
</protein>
<proteinExistence type="predicted"/>
<gene>
    <name evidence="3" type="ORF">CEUSTIGMA_g12329.t1</name>
</gene>